<dbReference type="Pfam" id="PF00589">
    <property type="entry name" value="Phage_integrase"/>
    <property type="match status" value="1"/>
</dbReference>
<evidence type="ECO:0000256" key="1">
    <source>
        <dbReference type="ARBA" id="ARBA00023172"/>
    </source>
</evidence>
<dbReference type="EMBL" id="BASD01000036">
    <property type="protein sequence ID" value="GAD20166.1"/>
    <property type="molecule type" value="Genomic_DNA"/>
</dbReference>
<dbReference type="Gene3D" id="1.10.443.10">
    <property type="entry name" value="Intergrase catalytic core"/>
    <property type="match status" value="1"/>
</dbReference>
<reference evidence="3 4" key="1">
    <citation type="journal article" date="2013" name="Genome Announc.">
        <title>Draft Genome Sequence of Helicobacter fennelliae Strain MRY12-0050, Isolated from a Bacteremia Patient.</title>
        <authorList>
            <person name="Rimbara E."/>
            <person name="Matsui M."/>
            <person name="Mori S."/>
            <person name="Suzuki S."/>
            <person name="Suzuki M."/>
            <person name="Kim H."/>
            <person name="Sekizuka T."/>
            <person name="Kuroda M."/>
            <person name="Shibayama K."/>
        </authorList>
    </citation>
    <scope>NUCLEOTIDE SEQUENCE [LARGE SCALE GENOMIC DNA]</scope>
    <source>
        <strain evidence="3 4">MRY12-0050</strain>
    </source>
</reference>
<proteinExistence type="predicted"/>
<comment type="caution">
    <text evidence="3">The sequence shown here is derived from an EMBL/GenBank/DDBJ whole genome shotgun (WGS) entry which is preliminary data.</text>
</comment>
<dbReference type="Proteomes" id="UP000018143">
    <property type="component" value="Unassembled WGS sequence"/>
</dbReference>
<accession>T1D4R0</accession>
<feature type="domain" description="Tyr recombinase" evidence="2">
    <location>
        <begin position="3"/>
        <end position="32"/>
    </location>
</feature>
<dbReference type="GO" id="GO:0003677">
    <property type="term" value="F:DNA binding"/>
    <property type="evidence" value="ECO:0007669"/>
    <property type="project" value="InterPro"/>
</dbReference>
<keyword evidence="4" id="KW-1185">Reference proteome</keyword>
<gene>
    <name evidence="3" type="ORF">HFN_1410</name>
</gene>
<dbReference type="InterPro" id="IPR002104">
    <property type="entry name" value="Integrase_catalytic"/>
</dbReference>
<dbReference type="STRING" id="1325130.HFN_1410"/>
<protein>
    <recommendedName>
        <fullName evidence="2">Tyr recombinase domain-containing protein</fullName>
    </recommendedName>
</protein>
<dbReference type="InterPro" id="IPR013762">
    <property type="entry name" value="Integrase-like_cat_sf"/>
</dbReference>
<evidence type="ECO:0000313" key="3">
    <source>
        <dbReference type="EMBL" id="GAD20166.1"/>
    </source>
</evidence>
<sequence>MIYKESNDLLLLQQLLGHSSVETTKIYTHLDESTLTNATQYLRAIC</sequence>
<keyword evidence="1" id="KW-0233">DNA recombination</keyword>
<evidence type="ECO:0000313" key="4">
    <source>
        <dbReference type="Proteomes" id="UP000018143"/>
    </source>
</evidence>
<dbReference type="InterPro" id="IPR011010">
    <property type="entry name" value="DNA_brk_join_enz"/>
</dbReference>
<evidence type="ECO:0000259" key="2">
    <source>
        <dbReference type="Pfam" id="PF00589"/>
    </source>
</evidence>
<dbReference type="SUPFAM" id="SSF56349">
    <property type="entry name" value="DNA breaking-rejoining enzymes"/>
    <property type="match status" value="1"/>
</dbReference>
<dbReference type="GO" id="GO:0015074">
    <property type="term" value="P:DNA integration"/>
    <property type="evidence" value="ECO:0007669"/>
    <property type="project" value="InterPro"/>
</dbReference>
<dbReference type="GO" id="GO:0006310">
    <property type="term" value="P:DNA recombination"/>
    <property type="evidence" value="ECO:0007669"/>
    <property type="project" value="UniProtKB-KW"/>
</dbReference>
<dbReference type="AlphaFoldDB" id="T1D4R0"/>
<name>T1D4R0_9HELI</name>
<organism evidence="3 4">
    <name type="scientific">Helicobacter fennelliae MRY12-0050</name>
    <dbReference type="NCBI Taxonomy" id="1325130"/>
    <lineage>
        <taxon>Bacteria</taxon>
        <taxon>Pseudomonadati</taxon>
        <taxon>Campylobacterota</taxon>
        <taxon>Epsilonproteobacteria</taxon>
        <taxon>Campylobacterales</taxon>
        <taxon>Helicobacteraceae</taxon>
        <taxon>Helicobacter</taxon>
    </lineage>
</organism>